<keyword evidence="4" id="KW-0804">Transcription</keyword>
<dbReference type="Pfam" id="PF04539">
    <property type="entry name" value="Sigma70_r3"/>
    <property type="match status" value="1"/>
</dbReference>
<evidence type="ECO:0000313" key="7">
    <source>
        <dbReference type="Proteomes" id="UP000231371"/>
    </source>
</evidence>
<keyword evidence="1" id="KW-0805">Transcription regulation</keyword>
<dbReference type="PANTHER" id="PTHR30603">
    <property type="entry name" value="RNA POLYMERASE SIGMA FACTOR RPO"/>
    <property type="match status" value="1"/>
</dbReference>
<dbReference type="GO" id="GO:0003677">
    <property type="term" value="F:DNA binding"/>
    <property type="evidence" value="ECO:0007669"/>
    <property type="project" value="UniProtKB-KW"/>
</dbReference>
<dbReference type="Pfam" id="PF04542">
    <property type="entry name" value="Sigma70_r2"/>
    <property type="match status" value="1"/>
</dbReference>
<dbReference type="Gene3D" id="1.10.601.10">
    <property type="entry name" value="RNA Polymerase Primary Sigma Factor"/>
    <property type="match status" value="1"/>
</dbReference>
<feature type="domain" description="RNA polymerase sigma-70" evidence="5">
    <location>
        <begin position="83"/>
        <end position="96"/>
    </location>
</feature>
<protein>
    <recommendedName>
        <fullName evidence="5">RNA polymerase sigma-70 domain-containing protein</fullName>
    </recommendedName>
</protein>
<dbReference type="AlphaFoldDB" id="A0A2H0KF95"/>
<dbReference type="PIRSF" id="PIRSF000770">
    <property type="entry name" value="RNA_pol_sigma-SigE/K"/>
    <property type="match status" value="1"/>
</dbReference>
<name>A0A2H0KF95_9BACT</name>
<evidence type="ECO:0000259" key="5">
    <source>
        <dbReference type="PROSITE" id="PS00715"/>
    </source>
</evidence>
<dbReference type="EMBL" id="PCVI01000053">
    <property type="protein sequence ID" value="PIQ69897.1"/>
    <property type="molecule type" value="Genomic_DNA"/>
</dbReference>
<proteinExistence type="predicted"/>
<comment type="caution">
    <text evidence="6">The sequence shown here is derived from an EMBL/GenBank/DDBJ whole genome shotgun (WGS) entry which is preliminary data.</text>
</comment>
<dbReference type="InterPro" id="IPR007627">
    <property type="entry name" value="RNA_pol_sigma70_r2"/>
</dbReference>
<dbReference type="NCBIfam" id="TIGR02937">
    <property type="entry name" value="sigma70-ECF"/>
    <property type="match status" value="1"/>
</dbReference>
<accession>A0A2H0KF95</accession>
<dbReference type="InterPro" id="IPR014284">
    <property type="entry name" value="RNA_pol_sigma-70_dom"/>
</dbReference>
<dbReference type="CDD" id="cd06171">
    <property type="entry name" value="Sigma70_r4"/>
    <property type="match status" value="1"/>
</dbReference>
<evidence type="ECO:0000256" key="3">
    <source>
        <dbReference type="ARBA" id="ARBA00023125"/>
    </source>
</evidence>
<dbReference type="SUPFAM" id="SSF88946">
    <property type="entry name" value="Sigma2 domain of RNA polymerase sigma factors"/>
    <property type="match status" value="1"/>
</dbReference>
<dbReference type="GO" id="GO:0006352">
    <property type="term" value="P:DNA-templated transcription initiation"/>
    <property type="evidence" value="ECO:0007669"/>
    <property type="project" value="InterPro"/>
</dbReference>
<gene>
    <name evidence="6" type="ORF">COV89_03345</name>
</gene>
<dbReference type="PROSITE" id="PS00715">
    <property type="entry name" value="SIGMA70_1"/>
    <property type="match status" value="1"/>
</dbReference>
<dbReference type="InterPro" id="IPR000943">
    <property type="entry name" value="RNA_pol_sigma70"/>
</dbReference>
<dbReference type="Pfam" id="PF04545">
    <property type="entry name" value="Sigma70_r4"/>
    <property type="match status" value="1"/>
</dbReference>
<keyword evidence="3" id="KW-0238">DNA-binding</keyword>
<keyword evidence="2" id="KW-0731">Sigma factor</keyword>
<dbReference type="InterPro" id="IPR050239">
    <property type="entry name" value="Sigma-70_RNA_pol_init_factors"/>
</dbReference>
<evidence type="ECO:0000313" key="6">
    <source>
        <dbReference type="EMBL" id="PIQ69897.1"/>
    </source>
</evidence>
<dbReference type="Proteomes" id="UP000231371">
    <property type="component" value="Unassembled WGS sequence"/>
</dbReference>
<evidence type="ECO:0000256" key="4">
    <source>
        <dbReference type="ARBA" id="ARBA00023163"/>
    </source>
</evidence>
<dbReference type="Gene3D" id="1.10.10.10">
    <property type="entry name" value="Winged helix-like DNA-binding domain superfamily/Winged helix DNA-binding domain"/>
    <property type="match status" value="2"/>
</dbReference>
<dbReference type="GO" id="GO:0016987">
    <property type="term" value="F:sigma factor activity"/>
    <property type="evidence" value="ECO:0007669"/>
    <property type="project" value="UniProtKB-KW"/>
</dbReference>
<organism evidence="6 7">
    <name type="scientific">Candidatus Shapirobacteria bacterium CG11_big_fil_rev_8_21_14_0_20_40_12</name>
    <dbReference type="NCBI Taxonomy" id="1974889"/>
    <lineage>
        <taxon>Bacteria</taxon>
        <taxon>Candidatus Shapironibacteriota</taxon>
    </lineage>
</organism>
<dbReference type="InterPro" id="IPR007624">
    <property type="entry name" value="RNA_pol_sigma70_r3"/>
</dbReference>
<evidence type="ECO:0000256" key="2">
    <source>
        <dbReference type="ARBA" id="ARBA00023082"/>
    </source>
</evidence>
<evidence type="ECO:0000256" key="1">
    <source>
        <dbReference type="ARBA" id="ARBA00023015"/>
    </source>
</evidence>
<dbReference type="PRINTS" id="PR00046">
    <property type="entry name" value="SIGMA70FCT"/>
</dbReference>
<dbReference type="InterPro" id="IPR007630">
    <property type="entry name" value="RNA_pol_sigma70_r4"/>
</dbReference>
<dbReference type="InterPro" id="IPR036388">
    <property type="entry name" value="WH-like_DNA-bd_sf"/>
</dbReference>
<dbReference type="InterPro" id="IPR013325">
    <property type="entry name" value="RNA_pol_sigma_r2"/>
</dbReference>
<dbReference type="InterPro" id="IPR013324">
    <property type="entry name" value="RNA_pol_sigma_r3/r4-like"/>
</dbReference>
<reference evidence="6 7" key="1">
    <citation type="submission" date="2017-09" db="EMBL/GenBank/DDBJ databases">
        <title>Depth-based differentiation of microbial function through sediment-hosted aquifers and enrichment of novel symbionts in the deep terrestrial subsurface.</title>
        <authorList>
            <person name="Probst A.J."/>
            <person name="Ladd B."/>
            <person name="Jarett J.K."/>
            <person name="Geller-Mcgrath D.E."/>
            <person name="Sieber C.M."/>
            <person name="Emerson J.B."/>
            <person name="Anantharaman K."/>
            <person name="Thomas B.C."/>
            <person name="Malmstrom R."/>
            <person name="Stieglmeier M."/>
            <person name="Klingl A."/>
            <person name="Woyke T."/>
            <person name="Ryan C.M."/>
            <person name="Banfield J.F."/>
        </authorList>
    </citation>
    <scope>NUCLEOTIDE SEQUENCE [LARGE SCALE GENOMIC DNA]</scope>
    <source>
        <strain evidence="6">CG11_big_fil_rev_8_21_14_0_20_40_12</strain>
    </source>
</reference>
<dbReference type="SUPFAM" id="SSF88659">
    <property type="entry name" value="Sigma3 and sigma4 domains of RNA polymerase sigma factors"/>
    <property type="match status" value="2"/>
</dbReference>
<sequence>MGSKVENPHDVLARYCNEALGHPLLTLEEVKVLYKTISLGKGTEDPELIAQAKQARNELTRCNLKLVVGIAKKHQGKGVPLTDLIQEGNLGLMTAIDKFNPELGYQFSTYASWWIRQAVTRAISCQGRTIRLPIDIYDALGTIYRASGTFEEKTGGKPTEEEMAETTGLALKRIKLILGVVEEPISLQQPVGDDGDTEFGDFVKDNLPSLDELVQQVSLSEKIEELLRVLEPNEEMILRLHFGLDGGKSCTLKEIGRRLGVTRQRISQIKVGAMRKLRQLDKSAELKIFLEEERN</sequence>
<dbReference type="PANTHER" id="PTHR30603:SF47">
    <property type="entry name" value="RNA POLYMERASE SIGMA FACTOR SIGD, CHLOROPLASTIC"/>
    <property type="match status" value="1"/>
</dbReference>